<keyword evidence="10" id="KW-1185">Reference proteome</keyword>
<dbReference type="PANTHER" id="PTHR32089:SF112">
    <property type="entry name" value="LYSOZYME-LIKE PROTEIN-RELATED"/>
    <property type="match status" value="1"/>
</dbReference>
<evidence type="ECO:0000256" key="6">
    <source>
        <dbReference type="SAM" id="Phobius"/>
    </source>
</evidence>
<proteinExistence type="inferred from homology"/>
<dbReference type="Pfam" id="PF00672">
    <property type="entry name" value="HAMP"/>
    <property type="match status" value="1"/>
</dbReference>
<name>A0A4Q7ZFJ6_9ACTN</name>
<evidence type="ECO:0000259" key="7">
    <source>
        <dbReference type="PROSITE" id="PS50111"/>
    </source>
</evidence>
<dbReference type="SMART" id="SM00304">
    <property type="entry name" value="HAMP"/>
    <property type="match status" value="1"/>
</dbReference>
<dbReference type="OrthoDB" id="9764154at2"/>
<feature type="transmembrane region" description="Helical" evidence="6">
    <location>
        <begin position="20"/>
        <end position="45"/>
    </location>
</feature>
<organism evidence="9 10">
    <name type="scientific">Krasilnikovia cinnamomea</name>
    <dbReference type="NCBI Taxonomy" id="349313"/>
    <lineage>
        <taxon>Bacteria</taxon>
        <taxon>Bacillati</taxon>
        <taxon>Actinomycetota</taxon>
        <taxon>Actinomycetes</taxon>
        <taxon>Micromonosporales</taxon>
        <taxon>Micromonosporaceae</taxon>
        <taxon>Krasilnikovia</taxon>
    </lineage>
</organism>
<keyword evidence="2 6" id="KW-1133">Transmembrane helix</keyword>
<evidence type="ECO:0000256" key="5">
    <source>
        <dbReference type="PROSITE-ProRule" id="PRU00284"/>
    </source>
</evidence>
<dbReference type="InterPro" id="IPR004089">
    <property type="entry name" value="MCPsignal_dom"/>
</dbReference>
<keyword evidence="1 6" id="KW-0812">Transmembrane</keyword>
<protein>
    <submittedName>
        <fullName evidence="9">Methyl-accepting chemotaxis protein</fullName>
    </submittedName>
</protein>
<feature type="domain" description="HAMP" evidence="8">
    <location>
        <begin position="90"/>
        <end position="142"/>
    </location>
</feature>
<comment type="caution">
    <text evidence="9">The sequence shown here is derived from an EMBL/GenBank/DDBJ whole genome shotgun (WGS) entry which is preliminary data.</text>
</comment>
<keyword evidence="3 5" id="KW-0807">Transducer</keyword>
<evidence type="ECO:0000256" key="4">
    <source>
        <dbReference type="ARBA" id="ARBA00029447"/>
    </source>
</evidence>
<accession>A0A4Q7ZFJ6</accession>
<dbReference type="GO" id="GO:0016020">
    <property type="term" value="C:membrane"/>
    <property type="evidence" value="ECO:0007669"/>
    <property type="project" value="InterPro"/>
</dbReference>
<gene>
    <name evidence="9" type="ORF">EV385_1250</name>
</gene>
<dbReference type="PANTHER" id="PTHR32089">
    <property type="entry name" value="METHYL-ACCEPTING CHEMOTAXIS PROTEIN MCPB"/>
    <property type="match status" value="1"/>
</dbReference>
<dbReference type="PROSITE" id="PS50111">
    <property type="entry name" value="CHEMOTAXIS_TRANSDUC_2"/>
    <property type="match status" value="1"/>
</dbReference>
<dbReference type="GO" id="GO:0004888">
    <property type="term" value="F:transmembrane signaling receptor activity"/>
    <property type="evidence" value="ECO:0007669"/>
    <property type="project" value="InterPro"/>
</dbReference>
<evidence type="ECO:0000313" key="10">
    <source>
        <dbReference type="Proteomes" id="UP000292564"/>
    </source>
</evidence>
<dbReference type="AlphaFoldDB" id="A0A4Q7ZFJ6"/>
<dbReference type="GO" id="GO:0007165">
    <property type="term" value="P:signal transduction"/>
    <property type="evidence" value="ECO:0007669"/>
    <property type="project" value="UniProtKB-KW"/>
</dbReference>
<keyword evidence="6" id="KW-0472">Membrane</keyword>
<dbReference type="PRINTS" id="PR00260">
    <property type="entry name" value="CHEMTRNSDUCR"/>
</dbReference>
<dbReference type="InterPro" id="IPR003660">
    <property type="entry name" value="HAMP_dom"/>
</dbReference>
<dbReference type="RefSeq" id="WP_130508566.1">
    <property type="nucleotide sequence ID" value="NZ_SHKY01000001.1"/>
</dbReference>
<dbReference type="SUPFAM" id="SSF58104">
    <property type="entry name" value="Methyl-accepting chemotaxis protein (MCP) signaling domain"/>
    <property type="match status" value="1"/>
</dbReference>
<sequence>MDKTSDNPSAERKIGGLSRVWRLFPSMRSLLVFLAATLAGGNSLLHDWVAVSYLKGKVPDEVRDGMVWTMGTLSVVATVVIILIVWWVAASITRPLRDTLAFLKRIVARDLTGRIQVDGRDEVGQIAAGLNEVVTEMSAALAGMGDSAEELGRSAARLADVSARLDGSAAHASGQAESLSRASVGVSGSVRRAADGMAGMSRSMAEIAQNAGQAAEVADAGAQAAAQTNQVVAGLAASTAAIEDVVKTITAIAEQTNLLALNATIEAARAGESGKGFAVVAGEVKDLAQQTATATEDIRRRIAAIQEESADAVTAIGRIAEVITQVSGLQQTIASSVEEQTGSATEVSGAVYDAAASTDDITGGIDTVAEAARGTAAGAVETQQLTTALHDTATQLRTIVGRFQLERS</sequence>
<evidence type="ECO:0000259" key="8">
    <source>
        <dbReference type="PROSITE" id="PS50885"/>
    </source>
</evidence>
<evidence type="ECO:0000256" key="2">
    <source>
        <dbReference type="ARBA" id="ARBA00022989"/>
    </source>
</evidence>
<dbReference type="EMBL" id="SHKY01000001">
    <property type="protein sequence ID" value="RZU49498.1"/>
    <property type="molecule type" value="Genomic_DNA"/>
</dbReference>
<reference evidence="9 10" key="1">
    <citation type="submission" date="2019-02" db="EMBL/GenBank/DDBJ databases">
        <title>Sequencing the genomes of 1000 actinobacteria strains.</title>
        <authorList>
            <person name="Klenk H.-P."/>
        </authorList>
    </citation>
    <scope>NUCLEOTIDE SEQUENCE [LARGE SCALE GENOMIC DNA]</scope>
    <source>
        <strain evidence="9 10">DSM 45162</strain>
    </source>
</reference>
<evidence type="ECO:0000313" key="9">
    <source>
        <dbReference type="EMBL" id="RZU49498.1"/>
    </source>
</evidence>
<dbReference type="Proteomes" id="UP000292564">
    <property type="component" value="Unassembled WGS sequence"/>
</dbReference>
<dbReference type="Pfam" id="PF00015">
    <property type="entry name" value="MCPsignal"/>
    <property type="match status" value="1"/>
</dbReference>
<dbReference type="GO" id="GO:0006935">
    <property type="term" value="P:chemotaxis"/>
    <property type="evidence" value="ECO:0007669"/>
    <property type="project" value="InterPro"/>
</dbReference>
<dbReference type="InterPro" id="IPR004090">
    <property type="entry name" value="Chemotax_Me-accpt_rcpt"/>
</dbReference>
<evidence type="ECO:0000256" key="1">
    <source>
        <dbReference type="ARBA" id="ARBA00022692"/>
    </source>
</evidence>
<dbReference type="SMART" id="SM00283">
    <property type="entry name" value="MA"/>
    <property type="match status" value="1"/>
</dbReference>
<dbReference type="PROSITE" id="PS50885">
    <property type="entry name" value="HAMP"/>
    <property type="match status" value="1"/>
</dbReference>
<feature type="domain" description="Methyl-accepting transducer" evidence="7">
    <location>
        <begin position="147"/>
        <end position="376"/>
    </location>
</feature>
<comment type="similarity">
    <text evidence="4">Belongs to the methyl-accepting chemotaxis (MCP) protein family.</text>
</comment>
<evidence type="ECO:0000256" key="3">
    <source>
        <dbReference type="ARBA" id="ARBA00023224"/>
    </source>
</evidence>
<dbReference type="CDD" id="cd06225">
    <property type="entry name" value="HAMP"/>
    <property type="match status" value="1"/>
</dbReference>
<dbReference type="Gene3D" id="1.10.287.950">
    <property type="entry name" value="Methyl-accepting chemotaxis protein"/>
    <property type="match status" value="1"/>
</dbReference>
<feature type="transmembrane region" description="Helical" evidence="6">
    <location>
        <begin position="65"/>
        <end position="89"/>
    </location>
</feature>